<comment type="caution">
    <text evidence="3">The sequence shown here is derived from an EMBL/GenBank/DDBJ whole genome shotgun (WGS) entry which is preliminary data.</text>
</comment>
<dbReference type="PANTHER" id="PTHR30461">
    <property type="entry name" value="DNA-INVERTASE FROM LAMBDOID PROPHAGE"/>
    <property type="match status" value="1"/>
</dbReference>
<evidence type="ECO:0000256" key="1">
    <source>
        <dbReference type="SAM" id="Coils"/>
    </source>
</evidence>
<dbReference type="InterPro" id="IPR011109">
    <property type="entry name" value="DNA_bind_recombinase_dom"/>
</dbReference>
<organism evidence="3 4">
    <name type="scientific">Blautia hominis</name>
    <dbReference type="NCBI Taxonomy" id="2025493"/>
    <lineage>
        <taxon>Bacteria</taxon>
        <taxon>Bacillati</taxon>
        <taxon>Bacillota</taxon>
        <taxon>Clostridia</taxon>
        <taxon>Lachnospirales</taxon>
        <taxon>Lachnospiraceae</taxon>
        <taxon>Blautia</taxon>
    </lineage>
</organism>
<dbReference type="PROSITE" id="PS51737">
    <property type="entry name" value="RECOMBINASE_DNA_BIND"/>
    <property type="match status" value="1"/>
</dbReference>
<dbReference type="InterPro" id="IPR050639">
    <property type="entry name" value="SSR_resolvase"/>
</dbReference>
<evidence type="ECO:0000259" key="2">
    <source>
        <dbReference type="PROSITE" id="PS51737"/>
    </source>
</evidence>
<dbReference type="SUPFAM" id="SSF53041">
    <property type="entry name" value="Resolvase-like"/>
    <property type="match status" value="1"/>
</dbReference>
<dbReference type="Proteomes" id="UP001600943">
    <property type="component" value="Unassembled WGS sequence"/>
</dbReference>
<dbReference type="InterPro" id="IPR025827">
    <property type="entry name" value="Zn_ribbon_recom_dom"/>
</dbReference>
<accession>A0ABQ0BFN5</accession>
<dbReference type="Pfam" id="PF07508">
    <property type="entry name" value="Recombinase"/>
    <property type="match status" value="1"/>
</dbReference>
<dbReference type="EMBL" id="BAABYW010000001">
    <property type="protein sequence ID" value="GAA6410244.1"/>
    <property type="molecule type" value="Genomic_DNA"/>
</dbReference>
<dbReference type="SMART" id="SM00857">
    <property type="entry name" value="Resolvase"/>
    <property type="match status" value="1"/>
</dbReference>
<dbReference type="InterPro" id="IPR006119">
    <property type="entry name" value="Resolv_N"/>
</dbReference>
<dbReference type="InterPro" id="IPR038109">
    <property type="entry name" value="DNA_bind_recomb_sf"/>
</dbReference>
<dbReference type="Gene3D" id="3.90.1750.20">
    <property type="entry name" value="Putative Large Serine Recombinase, Chain B, Domain 2"/>
    <property type="match status" value="1"/>
</dbReference>
<feature type="coiled-coil region" evidence="1">
    <location>
        <begin position="388"/>
        <end position="415"/>
    </location>
</feature>
<evidence type="ECO:0000313" key="3">
    <source>
        <dbReference type="EMBL" id="GAA6410244.1"/>
    </source>
</evidence>
<gene>
    <name evidence="3" type="ORF">K040078D81_43610</name>
</gene>
<dbReference type="Gene3D" id="3.40.50.1390">
    <property type="entry name" value="Resolvase, N-terminal catalytic domain"/>
    <property type="match status" value="1"/>
</dbReference>
<reference evidence="3 4" key="1">
    <citation type="submission" date="2024-04" db="EMBL/GenBank/DDBJ databases">
        <title>Defined microbial consortia suppress multidrug-resistant proinflammatory Enterobacteriaceae via ecological control.</title>
        <authorList>
            <person name="Furuichi M."/>
            <person name="Kawaguchi T."/>
            <person name="Pust M."/>
            <person name="Yasuma K."/>
            <person name="Plichta D."/>
            <person name="Hasegawa N."/>
            <person name="Ohya T."/>
            <person name="Bhattarai S."/>
            <person name="Sasajima S."/>
            <person name="Aoto Y."/>
            <person name="Tuganbaev T."/>
            <person name="Yaginuma M."/>
            <person name="Ueda M."/>
            <person name="Okahashi N."/>
            <person name="Amafuji K."/>
            <person name="Kiridooshi Y."/>
            <person name="Sugita K."/>
            <person name="Strazar M."/>
            <person name="Skelly A."/>
            <person name="Suda W."/>
            <person name="Hattori M."/>
            <person name="Nakamoto N."/>
            <person name="Caballero S."/>
            <person name="Norman J."/>
            <person name="Olle B."/>
            <person name="Tanoue T."/>
            <person name="Arita M."/>
            <person name="Bucci V."/>
            <person name="Atarashi K."/>
            <person name="Xavier R."/>
            <person name="Honda K."/>
        </authorList>
    </citation>
    <scope>NUCLEOTIDE SEQUENCE [LARGE SCALE GENOMIC DNA]</scope>
    <source>
        <strain evidence="4">k04-0078-D8-1</strain>
    </source>
</reference>
<dbReference type="Pfam" id="PF13408">
    <property type="entry name" value="Zn_ribbon_recom"/>
    <property type="match status" value="1"/>
</dbReference>
<feature type="domain" description="Recombinase" evidence="2">
    <location>
        <begin position="169"/>
        <end position="308"/>
    </location>
</feature>
<keyword evidence="1" id="KW-0175">Coiled coil</keyword>
<proteinExistence type="predicted"/>
<dbReference type="RefSeq" id="WP_390408539.1">
    <property type="nucleotide sequence ID" value="NZ_BAABYW010000001.1"/>
</dbReference>
<keyword evidence="4" id="KW-1185">Reference proteome</keyword>
<protein>
    <submittedName>
        <fullName evidence="3">Recombinase family protein</fullName>
    </submittedName>
</protein>
<dbReference type="Pfam" id="PF00239">
    <property type="entry name" value="Resolvase"/>
    <property type="match status" value="1"/>
</dbReference>
<name>A0ABQ0BFN5_9FIRM</name>
<dbReference type="PANTHER" id="PTHR30461:SF23">
    <property type="entry name" value="DNA RECOMBINASE-RELATED"/>
    <property type="match status" value="1"/>
</dbReference>
<sequence>MPYDCIFGYARLSDDDEDKLNESNSIQNQKILIEQFVGKKKDFQKAKVQFFFDDGFTGMNYKRPGFENMMELARKTESSCIIVKDLSRLGRDTIETQNFVDIVFPFLGIRFISINDNYDSNAAYSDRKDTEIKFKNLINGIYPEICSKNIKQVRRKLDELGRFTGSIPPYGYQFNGDDKTSLLLDTEVAQVVRRIFDERLKGTTYANIARHLNEAEIAPPALYLTKKGYRLNYVVNQWMDYMVKKILMNPVYAGTMVNHKTECRVVSTKLCKTLPRDEWICVKGTHEAIVTEEELKSVAAMVRIKKKPMVKREKFIFSGKIRCGYCKKPMKVERAGKEPKVYCLFATQAKDVSCYRKMYPSQLLENLVLQLVREQAAMAKSTLDTVKKMNKTLDISRLKKEKENYEEQIKFGREKKMDCYEKYVDGKFDKEEFVEHKEKLRRIEAECEEKIKGLIMDIAEAESRRRKESSPSLLRFSHYADLEALSYPIVQELIDTIYFYDPEHIEVIWNYQDDFMSFLE</sequence>
<evidence type="ECO:0000313" key="4">
    <source>
        <dbReference type="Proteomes" id="UP001600943"/>
    </source>
</evidence>
<dbReference type="InterPro" id="IPR036162">
    <property type="entry name" value="Resolvase-like_N_sf"/>
</dbReference>